<sequence length="160" mass="17260">MLALLSRRKLAFHNHAEHHVAISNGDLASLYQPWFASCTQCWKGSLVAQAPRQCCNASAGVQGACPSGRGQVRQRDALATAAMLVMESKMPVPVAGGGIGCMHPIDLSTTMLASYSTKCQDNMIPPQQFLSEGDPMDIDQNEGMDQKTIHDHHNKLTGSL</sequence>
<evidence type="ECO:0000313" key="1">
    <source>
        <dbReference type="EMBL" id="JAD80129.1"/>
    </source>
</evidence>
<reference evidence="1" key="1">
    <citation type="submission" date="2014-09" db="EMBL/GenBank/DDBJ databases">
        <authorList>
            <person name="Magalhaes I.L.F."/>
            <person name="Oliveira U."/>
            <person name="Santos F.R."/>
            <person name="Vidigal T.H.D.A."/>
            <person name="Brescovit A.D."/>
            <person name="Santos A.J."/>
        </authorList>
    </citation>
    <scope>NUCLEOTIDE SEQUENCE</scope>
    <source>
        <tissue evidence="1">Shoot tissue taken approximately 20 cm above the soil surface</tissue>
    </source>
</reference>
<proteinExistence type="predicted"/>
<name>A0A0A9CV04_ARUDO</name>
<reference evidence="1" key="2">
    <citation type="journal article" date="2015" name="Data Brief">
        <title>Shoot transcriptome of the giant reed, Arundo donax.</title>
        <authorList>
            <person name="Barrero R.A."/>
            <person name="Guerrero F.D."/>
            <person name="Moolhuijzen P."/>
            <person name="Goolsby J.A."/>
            <person name="Tidwell J."/>
            <person name="Bellgard S.E."/>
            <person name="Bellgard M.I."/>
        </authorList>
    </citation>
    <scope>NUCLEOTIDE SEQUENCE</scope>
    <source>
        <tissue evidence="1">Shoot tissue taken approximately 20 cm above the soil surface</tissue>
    </source>
</reference>
<accession>A0A0A9CV04</accession>
<organism evidence="1">
    <name type="scientific">Arundo donax</name>
    <name type="common">Giant reed</name>
    <name type="synonym">Donax arundinaceus</name>
    <dbReference type="NCBI Taxonomy" id="35708"/>
    <lineage>
        <taxon>Eukaryota</taxon>
        <taxon>Viridiplantae</taxon>
        <taxon>Streptophyta</taxon>
        <taxon>Embryophyta</taxon>
        <taxon>Tracheophyta</taxon>
        <taxon>Spermatophyta</taxon>
        <taxon>Magnoliopsida</taxon>
        <taxon>Liliopsida</taxon>
        <taxon>Poales</taxon>
        <taxon>Poaceae</taxon>
        <taxon>PACMAD clade</taxon>
        <taxon>Arundinoideae</taxon>
        <taxon>Arundineae</taxon>
        <taxon>Arundo</taxon>
    </lineage>
</organism>
<dbReference type="EMBL" id="GBRH01217766">
    <property type="protein sequence ID" value="JAD80129.1"/>
    <property type="molecule type" value="Transcribed_RNA"/>
</dbReference>
<dbReference type="AlphaFoldDB" id="A0A0A9CV04"/>
<protein>
    <submittedName>
        <fullName evidence="1">Uncharacterized protein</fullName>
    </submittedName>
</protein>